<dbReference type="PANTHER" id="PTHR13045:SF0">
    <property type="entry name" value="7-METHYLGUANOSINE PHOSPHATE-SPECIFIC 5'-NUCLEOTIDASE"/>
    <property type="match status" value="1"/>
</dbReference>
<organism evidence="9 10">
    <name type="scientific">Symbiodinium microadriaticum</name>
    <name type="common">Dinoflagellate</name>
    <name type="synonym">Zooxanthella microadriatica</name>
    <dbReference type="NCBI Taxonomy" id="2951"/>
    <lineage>
        <taxon>Eukaryota</taxon>
        <taxon>Sar</taxon>
        <taxon>Alveolata</taxon>
        <taxon>Dinophyceae</taxon>
        <taxon>Suessiales</taxon>
        <taxon>Symbiodiniaceae</taxon>
        <taxon>Symbiodinium</taxon>
    </lineage>
</organism>
<name>A0A1Q9E688_SYMMI</name>
<evidence type="ECO:0000256" key="8">
    <source>
        <dbReference type="ARBA" id="ARBA00023080"/>
    </source>
</evidence>
<dbReference type="Gene3D" id="1.10.150.340">
    <property type="entry name" value="Pyrimidine 5'-nucleotidase (UMPH-1), N-terminal domain"/>
    <property type="match status" value="1"/>
</dbReference>
<keyword evidence="10" id="KW-1185">Reference proteome</keyword>
<comment type="similarity">
    <text evidence="2">Belongs to the pyrimidine 5'-nucleotidase family.</text>
</comment>
<evidence type="ECO:0000256" key="2">
    <source>
        <dbReference type="ARBA" id="ARBA00008389"/>
    </source>
</evidence>
<dbReference type="GO" id="GO:0008253">
    <property type="term" value="F:5'-nucleotidase activity"/>
    <property type="evidence" value="ECO:0007669"/>
    <property type="project" value="UniProtKB-EC"/>
</dbReference>
<comment type="caution">
    <text evidence="9">The sequence shown here is derived from an EMBL/GenBank/DDBJ whole genome shotgun (WGS) entry which is preliminary data.</text>
</comment>
<gene>
    <name evidence="9" type="primary">NT5C3B</name>
    <name evidence="9" type="ORF">AK812_SmicGene14168</name>
</gene>
<dbReference type="GO" id="GO:0009117">
    <property type="term" value="P:nucleotide metabolic process"/>
    <property type="evidence" value="ECO:0007669"/>
    <property type="project" value="UniProtKB-KW"/>
</dbReference>
<evidence type="ECO:0000256" key="6">
    <source>
        <dbReference type="ARBA" id="ARBA00022801"/>
    </source>
</evidence>
<evidence type="ECO:0000313" key="9">
    <source>
        <dbReference type="EMBL" id="OLQ02932.1"/>
    </source>
</evidence>
<protein>
    <recommendedName>
        <fullName evidence="3">5'-nucleotidase</fullName>
        <ecNumber evidence="3">3.1.3.5</ecNumber>
    </recommendedName>
</protein>
<sequence>MKVHLATSWREACMRGAEAKQWQSCSMTSAAALRHVAPATSFFGANFDRLAEDFCQAGYQKLMIISDFDQTLTRYVGCDGRPGDQCHQIVMQHLDTTLLPEVGAIFRDLNAWDRLTEAQRMEKCNQDPEQRAAATRSWFKSFHDVSSQHQLSQFASQCLLKSNVRTRQNLSATFDWIKKWNVPLFLISAGIRELLVPILRTSTAELPSTARLVANSLDEDVSITSRDKADALTKIPDFSGLAAGKTHALLLGDKPSDCAPLRGLPPEIVVLKVAFLHEPSKAVLAEYSQHFDVLLTGDPSMDFVNALLDLLSGQGVSPRL</sequence>
<evidence type="ECO:0000256" key="7">
    <source>
        <dbReference type="ARBA" id="ARBA00022842"/>
    </source>
</evidence>
<keyword evidence="5" id="KW-0547">Nucleotide-binding</keyword>
<dbReference type="GO" id="GO:0000287">
    <property type="term" value="F:magnesium ion binding"/>
    <property type="evidence" value="ECO:0007669"/>
    <property type="project" value="InterPro"/>
</dbReference>
<dbReference type="InterPro" id="IPR023214">
    <property type="entry name" value="HAD_sf"/>
</dbReference>
<dbReference type="AlphaFoldDB" id="A0A1Q9E688"/>
<keyword evidence="6" id="KW-0378">Hydrolase</keyword>
<evidence type="ECO:0000256" key="4">
    <source>
        <dbReference type="ARBA" id="ARBA00022723"/>
    </source>
</evidence>
<dbReference type="InterPro" id="IPR006434">
    <property type="entry name" value="Pyrimidine_nucleotidase_eu"/>
</dbReference>
<keyword evidence="8" id="KW-0546">Nucleotide metabolism</keyword>
<dbReference type="EMBL" id="LSRX01000250">
    <property type="protein sequence ID" value="OLQ02932.1"/>
    <property type="molecule type" value="Genomic_DNA"/>
</dbReference>
<keyword evidence="7" id="KW-0460">Magnesium</keyword>
<proteinExistence type="inferred from homology"/>
<evidence type="ECO:0000256" key="1">
    <source>
        <dbReference type="ARBA" id="ARBA00000815"/>
    </source>
</evidence>
<dbReference type="GO" id="GO:0000166">
    <property type="term" value="F:nucleotide binding"/>
    <property type="evidence" value="ECO:0007669"/>
    <property type="project" value="UniProtKB-KW"/>
</dbReference>
<dbReference type="GO" id="GO:0005737">
    <property type="term" value="C:cytoplasm"/>
    <property type="evidence" value="ECO:0007669"/>
    <property type="project" value="InterPro"/>
</dbReference>
<reference evidence="9 10" key="1">
    <citation type="submission" date="2016-02" db="EMBL/GenBank/DDBJ databases">
        <title>Genome analysis of coral dinoflagellate symbionts highlights evolutionary adaptations to a symbiotic lifestyle.</title>
        <authorList>
            <person name="Aranda M."/>
            <person name="Li Y."/>
            <person name="Liew Y.J."/>
            <person name="Baumgarten S."/>
            <person name="Simakov O."/>
            <person name="Wilson M."/>
            <person name="Piel J."/>
            <person name="Ashoor H."/>
            <person name="Bougouffa S."/>
            <person name="Bajic V.B."/>
            <person name="Ryu T."/>
            <person name="Ravasi T."/>
            <person name="Bayer T."/>
            <person name="Micklem G."/>
            <person name="Kim H."/>
            <person name="Bhak J."/>
            <person name="Lajeunesse T.C."/>
            <person name="Voolstra C.R."/>
        </authorList>
    </citation>
    <scope>NUCLEOTIDE SEQUENCE [LARGE SCALE GENOMIC DNA]</scope>
    <source>
        <strain evidence="9 10">CCMP2467</strain>
    </source>
</reference>
<dbReference type="OrthoDB" id="10014216at2759"/>
<dbReference type="Gene3D" id="3.40.50.1000">
    <property type="entry name" value="HAD superfamily/HAD-like"/>
    <property type="match status" value="1"/>
</dbReference>
<dbReference type="PANTHER" id="PTHR13045">
    <property type="entry name" value="5'-NUCLEOTIDASE"/>
    <property type="match status" value="1"/>
</dbReference>
<accession>A0A1Q9E688</accession>
<dbReference type="InterPro" id="IPR036412">
    <property type="entry name" value="HAD-like_sf"/>
</dbReference>
<comment type="catalytic activity">
    <reaction evidence="1">
        <text>a ribonucleoside 5'-phosphate + H2O = a ribonucleoside + phosphate</text>
        <dbReference type="Rhea" id="RHEA:12484"/>
        <dbReference type="ChEBI" id="CHEBI:15377"/>
        <dbReference type="ChEBI" id="CHEBI:18254"/>
        <dbReference type="ChEBI" id="CHEBI:43474"/>
        <dbReference type="ChEBI" id="CHEBI:58043"/>
        <dbReference type="EC" id="3.1.3.5"/>
    </reaction>
</comment>
<keyword evidence="4" id="KW-0479">Metal-binding</keyword>
<evidence type="ECO:0000256" key="3">
    <source>
        <dbReference type="ARBA" id="ARBA00012643"/>
    </source>
</evidence>
<dbReference type="SUPFAM" id="SSF56784">
    <property type="entry name" value="HAD-like"/>
    <property type="match status" value="1"/>
</dbReference>
<evidence type="ECO:0000313" key="10">
    <source>
        <dbReference type="Proteomes" id="UP000186817"/>
    </source>
</evidence>
<evidence type="ECO:0000256" key="5">
    <source>
        <dbReference type="ARBA" id="ARBA00022741"/>
    </source>
</evidence>
<dbReference type="Pfam" id="PF05822">
    <property type="entry name" value="UMPH-1"/>
    <property type="match status" value="1"/>
</dbReference>
<dbReference type="Proteomes" id="UP000186817">
    <property type="component" value="Unassembled WGS sequence"/>
</dbReference>
<dbReference type="EC" id="3.1.3.5" evidence="3"/>